<dbReference type="HOGENOM" id="CLU_690470_0_0_0"/>
<dbReference type="PANTHER" id="PTHR47992">
    <property type="entry name" value="PROTEIN PHOSPHATASE"/>
    <property type="match status" value="1"/>
</dbReference>
<dbReference type="InterPro" id="IPR001932">
    <property type="entry name" value="PPM-type_phosphatase-like_dom"/>
</dbReference>
<dbReference type="CDD" id="cd00143">
    <property type="entry name" value="PP2Cc"/>
    <property type="match status" value="1"/>
</dbReference>
<accession>F8KWM0</accession>
<dbReference type="AlphaFoldDB" id="F8KWM0"/>
<gene>
    <name evidence="2" type="ordered locus">PUV_04770</name>
</gene>
<evidence type="ECO:0000259" key="1">
    <source>
        <dbReference type="PROSITE" id="PS51746"/>
    </source>
</evidence>
<reference key="1">
    <citation type="journal article" date="2011" name="Mol. Biol. Evol.">
        <title>Unity in variety -- the pan-genome of the Chlamydiae.</title>
        <authorList>
            <person name="Collingro A."/>
            <person name="Tischler P."/>
            <person name="Weinmaier T."/>
            <person name="Penz T."/>
            <person name="Heinz E."/>
            <person name="Brunham R.C."/>
            <person name="Read T.D."/>
            <person name="Bavoil P.M."/>
            <person name="Sachse K."/>
            <person name="Kahane S."/>
            <person name="Friedman M.G."/>
            <person name="Rattei T."/>
            <person name="Myers G.S.A."/>
            <person name="Horn M."/>
        </authorList>
    </citation>
    <scope>NUCLEOTIDE SEQUENCE</scope>
    <source>
        <strain>UV7</strain>
    </source>
</reference>
<evidence type="ECO:0000313" key="2">
    <source>
        <dbReference type="EMBL" id="CCB85427.1"/>
    </source>
</evidence>
<feature type="domain" description="PPM-type phosphatase" evidence="1">
    <location>
        <begin position="125"/>
        <end position="391"/>
    </location>
</feature>
<protein>
    <recommendedName>
        <fullName evidence="1">PPM-type phosphatase domain-containing protein</fullName>
    </recommendedName>
</protein>
<dbReference type="GO" id="GO:0004722">
    <property type="term" value="F:protein serine/threonine phosphatase activity"/>
    <property type="evidence" value="ECO:0007669"/>
    <property type="project" value="InterPro"/>
</dbReference>
<dbReference type="EMBL" id="FR872580">
    <property type="protein sequence ID" value="CCB85427.1"/>
    <property type="molecule type" value="Genomic_DNA"/>
</dbReference>
<proteinExistence type="predicted"/>
<sequence length="399" mass="44882">MNLFHSMVDKLPGSSYIKVCLSSSCKSATRWGHRIVSTFEHMPLFGKFALQVKLIAILALRKLFLPRDVSWKPRRLPVEHAFEKMRRNAYKAVQEHYNKASCESYISPCEMQLLAAPGKSSLHFFPAVCSSKGNRPTMEDTQFYLEFPKGILLAVFDGHRGRGVADFARDEFQKRFPIALADAEGNVHEAFEQLFYAIHSDIVKAHDINLICKGSAAVVCYIDKMTQKIYAATLGDSEANIYRKIDGELKSIPLSCVRDWSHEKEALRAAIAQKDLSIVYKWTHTDEPKSLRYYKRTFSGKYGLNLSRSLGDADFAGTPAEPIMIAKPKITVWELMQDDILVLASDGLKDYVSEERIVDVLQEECDNIAECLINEAIKEKSENVTVIAVKVCGIGIGSQ</sequence>
<name>F8KWM0_PARAV</name>
<organism evidence="2 3">
    <name type="scientific">Parachlamydia acanthamoebae (strain UV7)</name>
    <dbReference type="NCBI Taxonomy" id="765952"/>
    <lineage>
        <taxon>Bacteria</taxon>
        <taxon>Pseudomonadati</taxon>
        <taxon>Chlamydiota</taxon>
        <taxon>Chlamydiia</taxon>
        <taxon>Parachlamydiales</taxon>
        <taxon>Parachlamydiaceae</taxon>
        <taxon>Parachlamydia</taxon>
    </lineage>
</organism>
<reference evidence="2 3" key="2">
    <citation type="journal article" date="2011" name="Mol. Biol. Evol.">
        <title>Unity in variety--the pan-genome of the Chlamydiae.</title>
        <authorList>
            <person name="Collingro A."/>
            <person name="Tischler P."/>
            <person name="Weinmaier T."/>
            <person name="Penz T."/>
            <person name="Heinz E."/>
            <person name="Brunham R.C."/>
            <person name="Read T.D."/>
            <person name="Bavoil P.M."/>
            <person name="Sachse K."/>
            <person name="Kahane S."/>
            <person name="Friedman M.G."/>
            <person name="Rattei T."/>
            <person name="Myers G.S."/>
            <person name="Horn M."/>
        </authorList>
    </citation>
    <scope>NUCLEOTIDE SEQUENCE [LARGE SCALE GENOMIC DNA]</scope>
    <source>
        <strain evidence="3">UV7</strain>
    </source>
</reference>
<dbReference type="KEGG" id="puv:PUV_04770"/>
<dbReference type="RefSeq" id="WP_013924382.1">
    <property type="nucleotide sequence ID" value="NC_015702.1"/>
</dbReference>
<dbReference type="PROSITE" id="PS51746">
    <property type="entry name" value="PPM_2"/>
    <property type="match status" value="1"/>
</dbReference>
<dbReference type="SUPFAM" id="SSF81606">
    <property type="entry name" value="PP2C-like"/>
    <property type="match status" value="1"/>
</dbReference>
<dbReference type="OrthoDB" id="21931at2"/>
<dbReference type="STRING" id="765952.PUV_04770"/>
<dbReference type="InterPro" id="IPR036457">
    <property type="entry name" value="PPM-type-like_dom_sf"/>
</dbReference>
<evidence type="ECO:0000313" key="3">
    <source>
        <dbReference type="Proteomes" id="UP000000495"/>
    </source>
</evidence>
<keyword evidence="3" id="KW-1185">Reference proteome</keyword>
<dbReference type="Proteomes" id="UP000000495">
    <property type="component" value="Chromosome"/>
</dbReference>
<dbReference type="SMART" id="SM00332">
    <property type="entry name" value="PP2Cc"/>
    <property type="match status" value="1"/>
</dbReference>
<dbReference type="Pfam" id="PF00481">
    <property type="entry name" value="PP2C"/>
    <property type="match status" value="1"/>
</dbReference>
<dbReference type="eggNOG" id="COG0631">
    <property type="taxonomic scope" value="Bacteria"/>
</dbReference>
<dbReference type="Gene3D" id="3.60.40.10">
    <property type="entry name" value="PPM-type phosphatase domain"/>
    <property type="match status" value="1"/>
</dbReference>
<dbReference type="InterPro" id="IPR015655">
    <property type="entry name" value="PP2C"/>
</dbReference>